<dbReference type="Proteomes" id="UP001190466">
    <property type="component" value="Chromosome"/>
</dbReference>
<dbReference type="InterPro" id="IPR016162">
    <property type="entry name" value="Ald_DH_N"/>
</dbReference>
<dbReference type="InterPro" id="IPR016161">
    <property type="entry name" value="Ald_DH/histidinol_DH"/>
</dbReference>
<dbReference type="InterPro" id="IPR016163">
    <property type="entry name" value="Ald_DH_C"/>
</dbReference>
<organism evidence="3 4">
    <name type="scientific">[Mycobacterium] wendilense</name>
    <dbReference type="NCBI Taxonomy" id="3064284"/>
    <lineage>
        <taxon>Bacteria</taxon>
        <taxon>Bacillati</taxon>
        <taxon>Actinomycetota</taxon>
        <taxon>Actinomycetes</taxon>
        <taxon>Mycobacteriales</taxon>
        <taxon>Mycobacteriaceae</taxon>
        <taxon>Mycolicibacter</taxon>
    </lineage>
</organism>
<evidence type="ECO:0000256" key="1">
    <source>
        <dbReference type="ARBA" id="ARBA00023002"/>
    </source>
</evidence>
<name>A0ABM9M9Y6_9MYCO</name>
<evidence type="ECO:0000259" key="2">
    <source>
        <dbReference type="Pfam" id="PF00171"/>
    </source>
</evidence>
<accession>A0ABM9M9Y6</accession>
<reference evidence="3 4" key="1">
    <citation type="submission" date="2023-08" db="EMBL/GenBank/DDBJ databases">
        <authorList>
            <person name="Folkvardsen B D."/>
            <person name="Norman A."/>
        </authorList>
    </citation>
    <scope>NUCLEOTIDE SEQUENCE [LARGE SCALE GENOMIC DNA]</scope>
    <source>
        <strain evidence="3 4">Mu0050</strain>
    </source>
</reference>
<dbReference type="InterPro" id="IPR016160">
    <property type="entry name" value="Ald_DH_CS_CYS"/>
</dbReference>
<evidence type="ECO:0000313" key="4">
    <source>
        <dbReference type="Proteomes" id="UP001190466"/>
    </source>
</evidence>
<evidence type="ECO:0000313" key="3">
    <source>
        <dbReference type="EMBL" id="CAJ1580056.1"/>
    </source>
</evidence>
<proteinExistence type="predicted"/>
<protein>
    <submittedName>
        <fullName evidence="3">Aldehyde dehydrogenase family protein</fullName>
    </submittedName>
</protein>
<dbReference type="Gene3D" id="3.40.309.10">
    <property type="entry name" value="Aldehyde Dehydrogenase, Chain A, domain 2"/>
    <property type="match status" value="1"/>
</dbReference>
<sequence>MNTPNQLFIDGEFVDALAGGTVAVHDPHDGSKLTDIAEGRGEDIDRAVAAARKAATDWAATPAADRGRLLLRLADAIEASGDELALLETRDTGHPIRDTTRLDVPRTAATFRYFGGIADKYQGSVVPVERGFLNYVQRKPVGVAGSIVPWNFPLMFTSWKLGPALAAGNTAVMKPSELTPLSTLRLAELIAEVGIPPGVVNIVPGYGDTAGQHLAEHPDVDKISFTGSTQVGRGVVHASAGNLKRVQLELGGKGANIVFADADIDQAVQGSAFAIFHNQGQACIAGSRLLLHESIADEFREKFLALAASIRVGDPKDPGTEMGPLTSSLHQQRVLEWVDTARTEGCQILLGGTVPDEAPAAGCYVAPTVVAAATGTRVTLEEVFGPFVTVGTFTTDDDALTQANATQYGLGAGLWTTDLARAHRFSDQLRAGMVWVNSYKRVNPGSPFGGVGGSGYGREMGFEAMHEYTEAQSIWINTERLPPWYPRDQA</sequence>
<keyword evidence="4" id="KW-1185">Reference proteome</keyword>
<dbReference type="RefSeq" id="WP_316514499.1">
    <property type="nucleotide sequence ID" value="NZ_OY726395.1"/>
</dbReference>
<dbReference type="Pfam" id="PF00171">
    <property type="entry name" value="Aldedh"/>
    <property type="match status" value="1"/>
</dbReference>
<dbReference type="Gene3D" id="3.40.605.10">
    <property type="entry name" value="Aldehyde Dehydrogenase, Chain A, domain 1"/>
    <property type="match status" value="1"/>
</dbReference>
<feature type="domain" description="Aldehyde dehydrogenase" evidence="2">
    <location>
        <begin position="20"/>
        <end position="474"/>
    </location>
</feature>
<dbReference type="SUPFAM" id="SSF53720">
    <property type="entry name" value="ALDH-like"/>
    <property type="match status" value="1"/>
</dbReference>
<gene>
    <name evidence="3" type="ORF">MU0050_000822</name>
</gene>
<dbReference type="EMBL" id="OY726395">
    <property type="protein sequence ID" value="CAJ1580056.1"/>
    <property type="molecule type" value="Genomic_DNA"/>
</dbReference>
<dbReference type="PANTHER" id="PTHR11699">
    <property type="entry name" value="ALDEHYDE DEHYDROGENASE-RELATED"/>
    <property type="match status" value="1"/>
</dbReference>
<dbReference type="PROSITE" id="PS00070">
    <property type="entry name" value="ALDEHYDE_DEHYDR_CYS"/>
    <property type="match status" value="1"/>
</dbReference>
<keyword evidence="1" id="KW-0560">Oxidoreductase</keyword>
<dbReference type="InterPro" id="IPR015590">
    <property type="entry name" value="Aldehyde_DH_dom"/>
</dbReference>